<evidence type="ECO:0000313" key="3">
    <source>
        <dbReference type="Proteomes" id="UP000799779"/>
    </source>
</evidence>
<dbReference type="PANTHER" id="PTHR24359:SF37">
    <property type="entry name" value="PROTEIN KINASE DOMAIN-CONTAINING PROTEIN"/>
    <property type="match status" value="1"/>
</dbReference>
<dbReference type="SMART" id="SM00220">
    <property type="entry name" value="S_TKc"/>
    <property type="match status" value="1"/>
</dbReference>
<feature type="non-terminal residue" evidence="2">
    <location>
        <position position="1"/>
    </location>
</feature>
<dbReference type="PROSITE" id="PS50011">
    <property type="entry name" value="PROTEIN_KINASE_DOM"/>
    <property type="match status" value="1"/>
</dbReference>
<keyword evidence="2" id="KW-0808">Transferase</keyword>
<dbReference type="GO" id="GO:0005524">
    <property type="term" value="F:ATP binding"/>
    <property type="evidence" value="ECO:0007669"/>
    <property type="project" value="InterPro"/>
</dbReference>
<feature type="domain" description="Protein kinase" evidence="1">
    <location>
        <begin position="108"/>
        <end position="377"/>
    </location>
</feature>
<evidence type="ECO:0000259" key="1">
    <source>
        <dbReference type="PROSITE" id="PS50011"/>
    </source>
</evidence>
<dbReference type="Pfam" id="PF00069">
    <property type="entry name" value="Pkinase"/>
    <property type="match status" value="1"/>
</dbReference>
<reference evidence="2" key="1">
    <citation type="journal article" date="2020" name="Stud. Mycol.">
        <title>101 Dothideomycetes genomes: a test case for predicting lifestyles and emergence of pathogens.</title>
        <authorList>
            <person name="Haridas S."/>
            <person name="Albert R."/>
            <person name="Binder M."/>
            <person name="Bloem J."/>
            <person name="Labutti K."/>
            <person name="Salamov A."/>
            <person name="Andreopoulos B."/>
            <person name="Baker S."/>
            <person name="Barry K."/>
            <person name="Bills G."/>
            <person name="Bluhm B."/>
            <person name="Cannon C."/>
            <person name="Castanera R."/>
            <person name="Culley D."/>
            <person name="Daum C."/>
            <person name="Ezra D."/>
            <person name="Gonzalez J."/>
            <person name="Henrissat B."/>
            <person name="Kuo A."/>
            <person name="Liang C."/>
            <person name="Lipzen A."/>
            <person name="Lutzoni F."/>
            <person name="Magnuson J."/>
            <person name="Mondo S."/>
            <person name="Nolan M."/>
            <person name="Ohm R."/>
            <person name="Pangilinan J."/>
            <person name="Park H.-J."/>
            <person name="Ramirez L."/>
            <person name="Alfaro M."/>
            <person name="Sun H."/>
            <person name="Tritt A."/>
            <person name="Yoshinaga Y."/>
            <person name="Zwiers L.-H."/>
            <person name="Turgeon B."/>
            <person name="Goodwin S."/>
            <person name="Spatafora J."/>
            <person name="Crous P."/>
            <person name="Grigoriev I."/>
        </authorList>
    </citation>
    <scope>NUCLEOTIDE SEQUENCE</scope>
    <source>
        <strain evidence="2">CBS 123094</strain>
    </source>
</reference>
<dbReference type="InterPro" id="IPR000719">
    <property type="entry name" value="Prot_kinase_dom"/>
</dbReference>
<dbReference type="OrthoDB" id="1046782at2759"/>
<sequence length="377" mass="43163">RVSKRYLKIYTILVLINQQRRLRSFIDASISDEDLPFLKSKELNPHKFSPFRLALKSDLSIEVSCLQEWDEFDVENFYREQDRVLTPFLSLETPVSHVQFYDKCILPWMEEGLGQEGGYGMVTSVKIHPTSHGFHNVDQVKHGCKLFALKKMTSPKIKDFENETKMLRMFSGHHHLIRLLMSFSWKGNNYLLFPWAEKDLEAYWSDKSPPYDALGERMDAGSMSWISKQILGMTSALHSIHNPKQPASLDKADLRYGRHGDLKAENILWLKGLGCTGGRDGILVIGDLGISAVHRVVSRSNQPNQKIPHTPDYRPPECDLEGGKISRAFDIWTLGCLFLEMVCWILGGPSLRTDFTTARENVPYLGANYFTSIFFDI</sequence>
<dbReference type="InterPro" id="IPR011009">
    <property type="entry name" value="Kinase-like_dom_sf"/>
</dbReference>
<protein>
    <submittedName>
        <fullName evidence="2">Kinase-like protein</fullName>
    </submittedName>
</protein>
<dbReference type="AlphaFoldDB" id="A0A6A5WTN6"/>
<dbReference type="SUPFAM" id="SSF56112">
    <property type="entry name" value="Protein kinase-like (PK-like)"/>
    <property type="match status" value="1"/>
</dbReference>
<evidence type="ECO:0000313" key="2">
    <source>
        <dbReference type="EMBL" id="KAF2003561.1"/>
    </source>
</evidence>
<name>A0A6A5WTN6_9PLEO</name>
<gene>
    <name evidence="2" type="ORF">P154DRAFT_415980</name>
</gene>
<dbReference type="GO" id="GO:0004674">
    <property type="term" value="F:protein serine/threonine kinase activity"/>
    <property type="evidence" value="ECO:0007669"/>
    <property type="project" value="TreeGrafter"/>
</dbReference>
<dbReference type="PANTHER" id="PTHR24359">
    <property type="entry name" value="SERINE/THREONINE-PROTEIN KINASE SBK1"/>
    <property type="match status" value="1"/>
</dbReference>
<keyword evidence="3" id="KW-1185">Reference proteome</keyword>
<accession>A0A6A5WTN6</accession>
<dbReference type="Proteomes" id="UP000799779">
    <property type="component" value="Unassembled WGS sequence"/>
</dbReference>
<proteinExistence type="predicted"/>
<organism evidence="2 3">
    <name type="scientific">Amniculicola lignicola CBS 123094</name>
    <dbReference type="NCBI Taxonomy" id="1392246"/>
    <lineage>
        <taxon>Eukaryota</taxon>
        <taxon>Fungi</taxon>
        <taxon>Dikarya</taxon>
        <taxon>Ascomycota</taxon>
        <taxon>Pezizomycotina</taxon>
        <taxon>Dothideomycetes</taxon>
        <taxon>Pleosporomycetidae</taxon>
        <taxon>Pleosporales</taxon>
        <taxon>Amniculicolaceae</taxon>
        <taxon>Amniculicola</taxon>
    </lineage>
</organism>
<feature type="non-terminal residue" evidence="2">
    <location>
        <position position="377"/>
    </location>
</feature>
<keyword evidence="2" id="KW-0418">Kinase</keyword>
<dbReference type="EMBL" id="ML977572">
    <property type="protein sequence ID" value="KAF2003561.1"/>
    <property type="molecule type" value="Genomic_DNA"/>
</dbReference>
<dbReference type="Gene3D" id="1.10.510.10">
    <property type="entry name" value="Transferase(Phosphotransferase) domain 1"/>
    <property type="match status" value="1"/>
</dbReference>